<keyword evidence="2" id="KW-1185">Reference proteome</keyword>
<name>A0ACC3TWC0_9ASCO</name>
<evidence type="ECO:0000313" key="1">
    <source>
        <dbReference type="EMBL" id="KAK9325182.1"/>
    </source>
</evidence>
<dbReference type="EMBL" id="MU970042">
    <property type="protein sequence ID" value="KAK9325182.1"/>
    <property type="molecule type" value="Genomic_DNA"/>
</dbReference>
<proteinExistence type="predicted"/>
<sequence>MRASPTGNNGRLSAPARTMSKNQHRRVGYAYSPTYTRLADLLPSNVGRAELVDDLIQSYDLIARCDDIISPCLASKDQLTAYHDSKFISYLLNEEGVTYSDSDNESESGSQRSADSSLPHEDVDRRLQKRYGLEFDCPAFDGLGKYVQAISGTTIACARYLTARNGSKDAKQPVAINFHGGRHHASKAKCSGFCYVNDIVLGILELRKTFEKIVYIDLDLHHGDGVETAFAHSSKVLNISLHRYDIGFFPGSGSSKFCGKGRGQNYTINLGLRSGLNDTSLRRILGEVIHPAFKRFQPDAVVLQCGADGLARDPSKEWNLSIRGLCSVIIDIIDFGKPTLLVGGGGYNHADVARLWCLVLGQLVLGREATETWDTIPEGSRHIQEYASDGYAYFPDAVRTIDDLNAKDNLLDRIVENTKLRIAKIDNNT</sequence>
<evidence type="ECO:0000313" key="2">
    <source>
        <dbReference type="Proteomes" id="UP001489719"/>
    </source>
</evidence>
<protein>
    <submittedName>
        <fullName evidence="1">Uncharacterized protein</fullName>
    </submittedName>
</protein>
<reference evidence="2" key="1">
    <citation type="journal article" date="2024" name="Front. Bioeng. Biotechnol.">
        <title>Genome-scale model development and genomic sequencing of the oleaginous clade Lipomyces.</title>
        <authorList>
            <person name="Czajka J.J."/>
            <person name="Han Y."/>
            <person name="Kim J."/>
            <person name="Mondo S.J."/>
            <person name="Hofstad B.A."/>
            <person name="Robles A."/>
            <person name="Haridas S."/>
            <person name="Riley R."/>
            <person name="LaButti K."/>
            <person name="Pangilinan J."/>
            <person name="Andreopoulos W."/>
            <person name="Lipzen A."/>
            <person name="Yan J."/>
            <person name="Wang M."/>
            <person name="Ng V."/>
            <person name="Grigoriev I.V."/>
            <person name="Spatafora J.W."/>
            <person name="Magnuson J.K."/>
            <person name="Baker S.E."/>
            <person name="Pomraning K.R."/>
        </authorList>
    </citation>
    <scope>NUCLEOTIDE SEQUENCE [LARGE SCALE GENOMIC DNA]</scope>
    <source>
        <strain evidence="2">CBS 10300</strain>
    </source>
</reference>
<organism evidence="1 2">
    <name type="scientific">Lipomyces orientalis</name>
    <dbReference type="NCBI Taxonomy" id="1233043"/>
    <lineage>
        <taxon>Eukaryota</taxon>
        <taxon>Fungi</taxon>
        <taxon>Dikarya</taxon>
        <taxon>Ascomycota</taxon>
        <taxon>Saccharomycotina</taxon>
        <taxon>Lipomycetes</taxon>
        <taxon>Lipomycetales</taxon>
        <taxon>Lipomycetaceae</taxon>
        <taxon>Lipomyces</taxon>
    </lineage>
</organism>
<accession>A0ACC3TWC0</accession>
<gene>
    <name evidence="1" type="ORF">V1517DRAFT_314971</name>
</gene>
<comment type="caution">
    <text evidence="1">The sequence shown here is derived from an EMBL/GenBank/DDBJ whole genome shotgun (WGS) entry which is preliminary data.</text>
</comment>
<dbReference type="Proteomes" id="UP001489719">
    <property type="component" value="Unassembled WGS sequence"/>
</dbReference>